<dbReference type="AlphaFoldDB" id="A0A0F5IYX5"/>
<protein>
    <submittedName>
        <fullName evidence="1">Uncharacterized protein</fullName>
    </submittedName>
</protein>
<proteinExistence type="predicted"/>
<keyword evidence="2" id="KW-1185">Reference proteome</keyword>
<accession>A0A0F5IYX5</accession>
<sequence>MKARLKYPIFSFSPRNNVVYVCWEENTYNTTSITWFKRNKREKNIVVDASGMMYTIKSAHFIRWKGIRGFIGMQCGIIEIENEYEENPVRITLRTLQEIVVKRYPKTQEYRSGLWENADEFTQTVFRCKSFEELAELFRCCPSKNILLKIWRGY</sequence>
<reference evidence="1 2" key="1">
    <citation type="submission" date="2013-04" db="EMBL/GenBank/DDBJ databases">
        <title>The Genome Sequence of Parabacteroides gordonii DSM 23371.</title>
        <authorList>
            <consortium name="The Broad Institute Genomics Platform"/>
            <person name="Earl A."/>
            <person name="Ward D."/>
            <person name="Feldgarden M."/>
            <person name="Gevers D."/>
            <person name="Martens E."/>
            <person name="Sakamoto M."/>
            <person name="Benno Y."/>
            <person name="Suzuki N."/>
            <person name="Matsunaga N."/>
            <person name="Koshihara K."/>
            <person name="Seki M."/>
            <person name="Komiya H."/>
            <person name="Walker B."/>
            <person name="Young S."/>
            <person name="Zeng Q."/>
            <person name="Gargeya S."/>
            <person name="Fitzgerald M."/>
            <person name="Haas B."/>
            <person name="Abouelleil A."/>
            <person name="Allen A.W."/>
            <person name="Alvarado L."/>
            <person name="Arachchi H.M."/>
            <person name="Berlin A.M."/>
            <person name="Chapman S.B."/>
            <person name="Gainer-Dewar J."/>
            <person name="Goldberg J."/>
            <person name="Griggs A."/>
            <person name="Gujja S."/>
            <person name="Hansen M."/>
            <person name="Howarth C."/>
            <person name="Imamovic A."/>
            <person name="Ireland A."/>
            <person name="Larimer J."/>
            <person name="McCowan C."/>
            <person name="Murphy C."/>
            <person name="Pearson M."/>
            <person name="Poon T.W."/>
            <person name="Priest M."/>
            <person name="Roberts A."/>
            <person name="Saif S."/>
            <person name="Shea T."/>
            <person name="Sisk P."/>
            <person name="Sykes S."/>
            <person name="Wortman J."/>
            <person name="Nusbaum C."/>
            <person name="Birren B."/>
        </authorList>
    </citation>
    <scope>NUCLEOTIDE SEQUENCE [LARGE SCALE GENOMIC DNA]</scope>
    <source>
        <strain evidence="1 2">MS-1</strain>
    </source>
</reference>
<dbReference type="Proteomes" id="UP000033035">
    <property type="component" value="Unassembled WGS sequence"/>
</dbReference>
<evidence type="ECO:0000313" key="1">
    <source>
        <dbReference type="EMBL" id="KKB50382.1"/>
    </source>
</evidence>
<dbReference type="PATRIC" id="fig|1203610.3.peg.3995"/>
<dbReference type="EMBL" id="AQHW01000020">
    <property type="protein sequence ID" value="KKB50382.1"/>
    <property type="molecule type" value="Genomic_DNA"/>
</dbReference>
<dbReference type="HOGENOM" id="CLU_124838_0_0_10"/>
<evidence type="ECO:0000313" key="2">
    <source>
        <dbReference type="Proteomes" id="UP000033035"/>
    </source>
</evidence>
<organism evidence="1 2">
    <name type="scientific">Parabacteroides gordonii MS-1 = DSM 23371</name>
    <dbReference type="NCBI Taxonomy" id="1203610"/>
    <lineage>
        <taxon>Bacteria</taxon>
        <taxon>Pseudomonadati</taxon>
        <taxon>Bacteroidota</taxon>
        <taxon>Bacteroidia</taxon>
        <taxon>Bacteroidales</taxon>
        <taxon>Tannerellaceae</taxon>
        <taxon>Parabacteroides</taxon>
    </lineage>
</organism>
<name>A0A0F5IYX5_9BACT</name>
<dbReference type="STRING" id="1203610.HMPREF1536_03917"/>
<dbReference type="RefSeq" id="WP_028729538.1">
    <property type="nucleotide sequence ID" value="NZ_KE386763.1"/>
</dbReference>
<gene>
    <name evidence="1" type="ORF">HMPREF1536_03917</name>
</gene>
<comment type="caution">
    <text evidence="1">The sequence shown here is derived from an EMBL/GenBank/DDBJ whole genome shotgun (WGS) entry which is preliminary data.</text>
</comment>